<protein>
    <submittedName>
        <fullName evidence="3">Cilia- and flagella-associated protein 99</fullName>
    </submittedName>
</protein>
<dbReference type="RefSeq" id="XP_054839713.1">
    <property type="nucleotide sequence ID" value="XM_054983738.1"/>
</dbReference>
<sequence length="655" mass="77149">MADQLSHIEIVVQQLNKFSPENECVGHFLEDSAKVLENFSLNNKTLLMEILSGCIEYKPLLDVVVKAFYIRDGKHCLLSEHNLYVVVCYLATFQLEELGLQQFSRIIKLLDIAKICKFLRFFFNVVNLSTWIKDEWSQIYDSVYVTTNWIEPLLRWQPKVQQLIDQLDGKLVSDIFPLPKITEPKEFRLTVPNPRPVLIPELIIQRKYTKPVPEDTYKRPELEQCLKEIKLKNRQKAEELLLEANVNQFSCAAPKPESTSTIINEIPKYTKRFQAQKIKGKTDNASVKLNATAILREGILYQRKIDQELNRIEHLLRGARDPSEFLDWQKQMRENDLNQQLAEAECKRLQGKLSYEDAVLAHQKCTWENQKRAEQKRLEEAKMWQQCKEKHLQEDREKKKLVQQVSEGHKNVKQAQMKLQKYKHQIAQEVSEESREFLLQALKQEEEEFKKRCDLIQEIRAIEYLPRQKIKFVDLTETAGHGVFGEMSVVELQERLALLKEAQKKAEDEKRDLIIHEKRNKEQLLLDKLEQISMFREAFGRTAALKQEGKKIKPQFSEGFLKDERVLDLEKKIAEKSVERKMQTQNFKNACMEYNERSKKSKKKCLQEDYWKKMEESRQRQSKMLQQDFMSREVAQKRIAREAEITGTGACIVRS</sequence>
<dbReference type="GeneID" id="129332550"/>
<accession>A0AA97JJ12</accession>
<dbReference type="CTD" id="402160"/>
<proteinExistence type="predicted"/>
<keyword evidence="2" id="KW-1185">Reference proteome</keyword>
<keyword evidence="1" id="KW-0175">Coiled coil</keyword>
<dbReference type="PANTHER" id="PTHR34649:SF1">
    <property type="entry name" value="CILIA- AND FLAGELLA-ASSOCIATED PROTEIN 99"/>
    <property type="match status" value="1"/>
</dbReference>
<organism evidence="2 3">
    <name type="scientific">Eublepharis macularius</name>
    <name type="common">Leopard gecko</name>
    <name type="synonym">Cyrtodactylus macularius</name>
    <dbReference type="NCBI Taxonomy" id="481883"/>
    <lineage>
        <taxon>Eukaryota</taxon>
        <taxon>Metazoa</taxon>
        <taxon>Chordata</taxon>
        <taxon>Craniata</taxon>
        <taxon>Vertebrata</taxon>
        <taxon>Euteleostomi</taxon>
        <taxon>Lepidosauria</taxon>
        <taxon>Squamata</taxon>
        <taxon>Bifurcata</taxon>
        <taxon>Gekkota</taxon>
        <taxon>Eublepharidae</taxon>
        <taxon>Eublepharinae</taxon>
        <taxon>Eublepharis</taxon>
    </lineage>
</organism>
<feature type="coiled-coil region" evidence="1">
    <location>
        <begin position="412"/>
        <end position="459"/>
    </location>
</feature>
<evidence type="ECO:0000256" key="1">
    <source>
        <dbReference type="SAM" id="Coils"/>
    </source>
</evidence>
<name>A0AA97JJ12_EUBMA</name>
<dbReference type="InterPro" id="IPR039341">
    <property type="entry name" value="CFAP99"/>
</dbReference>
<evidence type="ECO:0000313" key="3">
    <source>
        <dbReference type="RefSeq" id="XP_054839713.1"/>
    </source>
</evidence>
<gene>
    <name evidence="3" type="primary">CFAP99</name>
</gene>
<evidence type="ECO:0000313" key="2">
    <source>
        <dbReference type="Proteomes" id="UP001190640"/>
    </source>
</evidence>
<keyword evidence="3" id="KW-0966">Cell projection</keyword>
<dbReference type="KEGG" id="emc:129332550"/>
<feature type="coiled-coil region" evidence="1">
    <location>
        <begin position="489"/>
        <end position="519"/>
    </location>
</feature>
<dbReference type="AlphaFoldDB" id="A0AA97JJ12"/>
<reference evidence="3" key="1">
    <citation type="submission" date="2025-08" db="UniProtKB">
        <authorList>
            <consortium name="RefSeq"/>
        </authorList>
    </citation>
    <scope>IDENTIFICATION</scope>
    <source>
        <tissue evidence="3">Blood</tissue>
    </source>
</reference>
<dbReference type="Proteomes" id="UP001190640">
    <property type="component" value="Chromosome 6"/>
</dbReference>
<keyword evidence="3" id="KW-0282">Flagellum</keyword>
<dbReference type="PANTHER" id="PTHR34649">
    <property type="entry name" value="CILIA- AND FLAGELLA-ASSOCIATED PROTEIN 99"/>
    <property type="match status" value="1"/>
</dbReference>
<keyword evidence="3" id="KW-0969">Cilium</keyword>